<evidence type="ECO:0008006" key="3">
    <source>
        <dbReference type="Google" id="ProtNLM"/>
    </source>
</evidence>
<evidence type="ECO:0000313" key="1">
    <source>
        <dbReference type="EMBL" id="OHA80538.1"/>
    </source>
</evidence>
<reference evidence="1 2" key="1">
    <citation type="journal article" date="2016" name="Nat. Commun.">
        <title>Thousands of microbial genomes shed light on interconnected biogeochemical processes in an aquifer system.</title>
        <authorList>
            <person name="Anantharaman K."/>
            <person name="Brown C.T."/>
            <person name="Hug L.A."/>
            <person name="Sharon I."/>
            <person name="Castelle C.J."/>
            <person name="Probst A.J."/>
            <person name="Thomas B.C."/>
            <person name="Singh A."/>
            <person name="Wilkins M.J."/>
            <person name="Karaoz U."/>
            <person name="Brodie E.L."/>
            <person name="Williams K.H."/>
            <person name="Hubbard S.S."/>
            <person name="Banfield J.F."/>
        </authorList>
    </citation>
    <scope>NUCLEOTIDE SEQUENCE [LARGE SCALE GENOMIC DNA]</scope>
</reference>
<dbReference type="SUPFAM" id="SSF53067">
    <property type="entry name" value="Actin-like ATPase domain"/>
    <property type="match status" value="2"/>
</dbReference>
<dbReference type="NCBIfam" id="TIGR01175">
    <property type="entry name" value="pilM"/>
    <property type="match status" value="1"/>
</dbReference>
<dbReference type="CDD" id="cd24049">
    <property type="entry name" value="ASKHA_NBD_PilM"/>
    <property type="match status" value="1"/>
</dbReference>
<dbReference type="PANTHER" id="PTHR32432">
    <property type="entry name" value="CELL DIVISION PROTEIN FTSA-RELATED"/>
    <property type="match status" value="1"/>
</dbReference>
<gene>
    <name evidence="1" type="ORF">A3D51_00460</name>
</gene>
<comment type="caution">
    <text evidence="1">The sequence shown here is derived from an EMBL/GenBank/DDBJ whole genome shotgun (WGS) entry which is preliminary data.</text>
</comment>
<dbReference type="Pfam" id="PF11104">
    <property type="entry name" value="PilM_2"/>
    <property type="match status" value="1"/>
</dbReference>
<dbReference type="InterPro" id="IPR043129">
    <property type="entry name" value="ATPase_NBD"/>
</dbReference>
<dbReference type="InterPro" id="IPR050696">
    <property type="entry name" value="FtsA/MreB"/>
</dbReference>
<sequence length="376" mass="40335">MTSLLESIKGVLGAGHKGPVLGIDIGSSSIKVVLLEKADEKVVLRNYGELALGPRGGAAVGQATNLSTEKISEALRDLLKETGITARHTLIAIPFSASLLTVVELPDVGRKELDSMIPIEARRYVPVPITEVSLDWWILPRRKSEERPVLATGVAPVKQIGKIEVIVAAIHNEIIKKYESIKRDAQIPGEASHFEIEIFSTLRAIVGRDMAPVLVVDIGAGSTKLALVDEGVVRGSHVISMGGQDITLALAHSQGISFDKAEEIKCRAGMIGEEEGRDVLAVAELLLANIMNETVRFVENYERKYSTKITKVILVGGGARLKGIEKLVAQSFSTASIAIGNPFVRVDTPAFLDTTLRELSPNFAVAVGVALKGLEE</sequence>
<dbReference type="Gene3D" id="3.30.420.40">
    <property type="match status" value="2"/>
</dbReference>
<dbReference type="AlphaFoldDB" id="A0A1G2S742"/>
<evidence type="ECO:0000313" key="2">
    <source>
        <dbReference type="Proteomes" id="UP000179118"/>
    </source>
</evidence>
<dbReference type="Proteomes" id="UP000179118">
    <property type="component" value="Unassembled WGS sequence"/>
</dbReference>
<proteinExistence type="predicted"/>
<accession>A0A1G2S742</accession>
<dbReference type="PANTHER" id="PTHR32432:SF3">
    <property type="entry name" value="ETHANOLAMINE UTILIZATION PROTEIN EUTJ"/>
    <property type="match status" value="1"/>
</dbReference>
<dbReference type="EMBL" id="MHUT01000018">
    <property type="protein sequence ID" value="OHA80538.1"/>
    <property type="molecule type" value="Genomic_DNA"/>
</dbReference>
<organism evidence="1 2">
    <name type="scientific">Candidatus Yonathbacteria bacterium RIFCSPHIGHO2_02_FULL_44_14</name>
    <dbReference type="NCBI Taxonomy" id="1802724"/>
    <lineage>
        <taxon>Bacteria</taxon>
        <taxon>Candidatus Yonathiibacteriota</taxon>
    </lineage>
</organism>
<protein>
    <recommendedName>
        <fullName evidence="3">SHS2 domain-containing protein</fullName>
    </recommendedName>
</protein>
<dbReference type="InterPro" id="IPR005883">
    <property type="entry name" value="PilM"/>
</dbReference>
<dbReference type="Gene3D" id="3.30.1490.300">
    <property type="match status" value="1"/>
</dbReference>
<name>A0A1G2S742_9BACT</name>